<dbReference type="InterPro" id="IPR027417">
    <property type="entry name" value="P-loop_NTPase"/>
</dbReference>
<evidence type="ECO:0000313" key="3">
    <source>
        <dbReference type="Proteomes" id="UP001164746"/>
    </source>
</evidence>
<dbReference type="SUPFAM" id="SSF52540">
    <property type="entry name" value="P-loop containing nucleoside triphosphate hydrolases"/>
    <property type="match status" value="1"/>
</dbReference>
<sequence>MNSNASSDIRLEDVETMDLGAVCDFLEARRVSYSDVEDLEEMRDIVRRNLQQADSEPSDATFGSDNCSDDHITMTLNRDTVMKQELAEIYDKVIAFIKTGLNGDLIDELYGKNFAARLEVNQSELVHGDCPIVVAGETSAGKSSLLNLLLGADILPYSLLSSTSTICLLHNNRRTDRRRFVVYPKVGDPGECHNVEEGREKEALERLKRAWDIVEEREGRQPGTEKKVWEDTLDKLEKYFPNYNRDHVYKMCTTQASVIVQC</sequence>
<dbReference type="PANTHER" id="PTHR26392:SF92">
    <property type="entry name" value="PROTEIN KINASE DOMAIN-CONTAINING PROTEIN"/>
    <property type="match status" value="1"/>
</dbReference>
<keyword evidence="3" id="KW-1185">Reference proteome</keyword>
<accession>A0ABY7FUR0</accession>
<dbReference type="Proteomes" id="UP001164746">
    <property type="component" value="Chromosome 13"/>
</dbReference>
<evidence type="ECO:0000259" key="1">
    <source>
        <dbReference type="Pfam" id="PF00350"/>
    </source>
</evidence>
<reference evidence="2" key="1">
    <citation type="submission" date="2022-11" db="EMBL/GenBank/DDBJ databases">
        <title>Centuries of genome instability and evolution in soft-shell clam transmissible cancer (bioRxiv).</title>
        <authorList>
            <person name="Hart S.F.M."/>
            <person name="Yonemitsu M.A."/>
            <person name="Giersch R.M."/>
            <person name="Beal B.F."/>
            <person name="Arriagada G."/>
            <person name="Davis B.W."/>
            <person name="Ostrander E.A."/>
            <person name="Goff S.P."/>
            <person name="Metzger M.J."/>
        </authorList>
    </citation>
    <scope>NUCLEOTIDE SEQUENCE</scope>
    <source>
        <strain evidence="2">MELC-2E11</strain>
        <tissue evidence="2">Siphon/mantle</tissue>
    </source>
</reference>
<dbReference type="EMBL" id="CP111024">
    <property type="protein sequence ID" value="WAR24586.1"/>
    <property type="molecule type" value="Genomic_DNA"/>
</dbReference>
<dbReference type="Pfam" id="PF00350">
    <property type="entry name" value="Dynamin_N"/>
    <property type="match status" value="1"/>
</dbReference>
<evidence type="ECO:0000313" key="2">
    <source>
        <dbReference type="EMBL" id="WAR24586.1"/>
    </source>
</evidence>
<gene>
    <name evidence="2" type="ORF">MAR_038255</name>
</gene>
<proteinExistence type="predicted"/>
<dbReference type="PANTHER" id="PTHR26392">
    <property type="entry name" value="MITOGEN-ACTIVATED PROTEIN KINASE KINASE KINASE 7-RELATED"/>
    <property type="match status" value="1"/>
</dbReference>
<organism evidence="2 3">
    <name type="scientific">Mya arenaria</name>
    <name type="common">Soft-shell clam</name>
    <dbReference type="NCBI Taxonomy" id="6604"/>
    <lineage>
        <taxon>Eukaryota</taxon>
        <taxon>Metazoa</taxon>
        <taxon>Spiralia</taxon>
        <taxon>Lophotrochozoa</taxon>
        <taxon>Mollusca</taxon>
        <taxon>Bivalvia</taxon>
        <taxon>Autobranchia</taxon>
        <taxon>Heteroconchia</taxon>
        <taxon>Euheterodonta</taxon>
        <taxon>Imparidentia</taxon>
        <taxon>Neoheterodontei</taxon>
        <taxon>Myida</taxon>
        <taxon>Myoidea</taxon>
        <taxon>Myidae</taxon>
        <taxon>Mya</taxon>
    </lineage>
</organism>
<dbReference type="Gene3D" id="3.40.50.300">
    <property type="entry name" value="P-loop containing nucleotide triphosphate hydrolases"/>
    <property type="match status" value="1"/>
</dbReference>
<name>A0ABY7FUR0_MYAAR</name>
<feature type="domain" description="Dynamin N-terminal" evidence="1">
    <location>
        <begin position="132"/>
        <end position="228"/>
    </location>
</feature>
<protein>
    <recommendedName>
        <fullName evidence="1">Dynamin N-terminal domain-containing protein</fullName>
    </recommendedName>
</protein>
<dbReference type="InterPro" id="IPR045063">
    <property type="entry name" value="Dynamin_N"/>
</dbReference>